<keyword evidence="2" id="KW-1185">Reference proteome</keyword>
<dbReference type="NCBIfam" id="TIGR04183">
    <property type="entry name" value="Por_Secre_tail"/>
    <property type="match status" value="1"/>
</dbReference>
<reference evidence="1 2" key="1">
    <citation type="submission" date="2019-07" db="EMBL/GenBank/DDBJ databases">
        <title>Genomic Encyclopedia of Archaeal and Bacterial Type Strains, Phase II (KMG-II): from individual species to whole genera.</title>
        <authorList>
            <person name="Goeker M."/>
        </authorList>
    </citation>
    <scope>NUCLEOTIDE SEQUENCE [LARGE SCALE GENOMIC DNA]</scope>
    <source>
        <strain evidence="1 2">ATCC BAA-1854</strain>
    </source>
</reference>
<dbReference type="InterPro" id="IPR026444">
    <property type="entry name" value="Secre_tail"/>
</dbReference>
<dbReference type="AlphaFoldDB" id="A0A562TUE1"/>
<accession>A0A562TUE1</accession>
<evidence type="ECO:0000313" key="2">
    <source>
        <dbReference type="Proteomes" id="UP000317010"/>
    </source>
</evidence>
<dbReference type="EMBL" id="VLLI01000011">
    <property type="protein sequence ID" value="TWI97162.1"/>
    <property type="molecule type" value="Genomic_DNA"/>
</dbReference>
<sequence>MLTLMLNNPTTMKKIVLKPGFEFIFSLSLIIVLGLPPMLLAQNRKDVDINIVNGDTTVNGKNIKDLSASDRAVALKDINRMSHTTVILGNKDFNTQRTYTFKRRSDLDSTGNMINGKPDNLKKMDYTYSLKLRDDGDNGFRARDFAMKMRAERKNTQNFDYVSTDNEGISTRVRFRVSEISNEDLKKMPHVEGGKFEITDLNVVPEFSTGKTLLIFDLPAKTVATVKLTDSEGKLLFEEKTTSGSFSKTFPLGLNGIYFLQVKQGNNIAIKKIVKEE</sequence>
<proteinExistence type="predicted"/>
<evidence type="ECO:0000313" key="1">
    <source>
        <dbReference type="EMBL" id="TWI97162.1"/>
    </source>
</evidence>
<organism evidence="1 2">
    <name type="scientific">Mucilaginibacter frigoritolerans</name>
    <dbReference type="NCBI Taxonomy" id="652788"/>
    <lineage>
        <taxon>Bacteria</taxon>
        <taxon>Pseudomonadati</taxon>
        <taxon>Bacteroidota</taxon>
        <taxon>Sphingobacteriia</taxon>
        <taxon>Sphingobacteriales</taxon>
        <taxon>Sphingobacteriaceae</taxon>
        <taxon>Mucilaginibacter</taxon>
    </lineage>
</organism>
<name>A0A562TUE1_9SPHI</name>
<comment type="caution">
    <text evidence="1">The sequence shown here is derived from an EMBL/GenBank/DDBJ whole genome shotgun (WGS) entry which is preliminary data.</text>
</comment>
<protein>
    <submittedName>
        <fullName evidence="1">Putative secreted protein (Por secretion system target)</fullName>
    </submittedName>
</protein>
<gene>
    <name evidence="1" type="ORF">JN11_03622</name>
</gene>
<dbReference type="Proteomes" id="UP000317010">
    <property type="component" value="Unassembled WGS sequence"/>
</dbReference>